<dbReference type="EMBL" id="CACRXK020001354">
    <property type="protein sequence ID" value="CAB3988620.1"/>
    <property type="molecule type" value="Genomic_DNA"/>
</dbReference>
<dbReference type="OrthoDB" id="302966at2759"/>
<dbReference type="InterPro" id="IPR001841">
    <property type="entry name" value="Znf_RING"/>
</dbReference>
<dbReference type="InterPro" id="IPR017907">
    <property type="entry name" value="Znf_RING_CS"/>
</dbReference>
<dbReference type="PANTHER" id="PTHR12313">
    <property type="entry name" value="E3 UBIQUITIN-PROTEIN LIGASE RNF5-RELATED"/>
    <property type="match status" value="1"/>
</dbReference>
<dbReference type="AlphaFoldDB" id="A0A7D9HQY1"/>
<reference evidence="13" key="1">
    <citation type="submission" date="2020-04" db="EMBL/GenBank/DDBJ databases">
        <authorList>
            <person name="Alioto T."/>
            <person name="Alioto T."/>
            <person name="Gomez Garrido J."/>
        </authorList>
    </citation>
    <scope>NUCLEOTIDE SEQUENCE</scope>
    <source>
        <strain evidence="13">A484AB</strain>
    </source>
</reference>
<evidence type="ECO:0000256" key="10">
    <source>
        <dbReference type="ARBA" id="ARBA00023136"/>
    </source>
</evidence>
<comment type="caution">
    <text evidence="13">The sequence shown here is derived from an EMBL/GenBank/DDBJ whole genome shotgun (WGS) entry which is preliminary data.</text>
</comment>
<evidence type="ECO:0000256" key="2">
    <source>
        <dbReference type="ARBA" id="ARBA00004308"/>
    </source>
</evidence>
<dbReference type="Gene3D" id="3.30.40.10">
    <property type="entry name" value="Zinc/RING finger domain, C3HC4 (zinc finger)"/>
    <property type="match status" value="1"/>
</dbReference>
<evidence type="ECO:0000256" key="4">
    <source>
        <dbReference type="ARBA" id="ARBA00012483"/>
    </source>
</evidence>
<feature type="compositionally biased region" description="Low complexity" evidence="11">
    <location>
        <begin position="18"/>
        <end position="32"/>
    </location>
</feature>
<keyword evidence="9" id="KW-0862">Zinc</keyword>
<keyword evidence="12" id="KW-0812">Transmembrane</keyword>
<evidence type="ECO:0000256" key="8">
    <source>
        <dbReference type="ARBA" id="ARBA00022786"/>
    </source>
</evidence>
<feature type="region of interest" description="Disordered" evidence="11">
    <location>
        <begin position="1"/>
        <end position="32"/>
    </location>
</feature>
<keyword evidence="14" id="KW-1185">Reference proteome</keyword>
<accession>A0A7D9HQY1</accession>
<keyword evidence="5" id="KW-0808">Transferase</keyword>
<dbReference type="GO" id="GO:0006511">
    <property type="term" value="P:ubiquitin-dependent protein catabolic process"/>
    <property type="evidence" value="ECO:0007669"/>
    <property type="project" value="InterPro"/>
</dbReference>
<evidence type="ECO:0000256" key="1">
    <source>
        <dbReference type="ARBA" id="ARBA00000900"/>
    </source>
</evidence>
<keyword evidence="7" id="KW-0863">Zinc-finger</keyword>
<sequence length="187" mass="20491">MASNATEENASENENKSEPTPSSSQNENNEPNNPNFECNICLDTAKEAVVSMCGHLFCWPCLSRWLETRPNRSACPVCKAGISRDKVIPLYGRGSGDQTDPRDKTPPRPQGQRSEPENNGMFPGLDMGGGWHVSFGIGAFPFMFFANNVAGFGQAPAPGSPQAAQEQFLSKVFLWVALIFIFWLFIA</sequence>
<comment type="catalytic activity">
    <reaction evidence="1">
        <text>S-ubiquitinyl-[E2 ubiquitin-conjugating enzyme]-L-cysteine + [acceptor protein]-L-lysine = [E2 ubiquitin-conjugating enzyme]-L-cysteine + N(6)-ubiquitinyl-[acceptor protein]-L-lysine.</text>
        <dbReference type="EC" id="2.3.2.27"/>
    </reaction>
</comment>
<dbReference type="FunFam" id="3.30.40.10:FF:000062">
    <property type="entry name" value="E3 ubiquitin-protein ligase RNF185"/>
    <property type="match status" value="1"/>
</dbReference>
<dbReference type="GO" id="GO:0005783">
    <property type="term" value="C:endoplasmic reticulum"/>
    <property type="evidence" value="ECO:0007669"/>
    <property type="project" value="InterPro"/>
</dbReference>
<dbReference type="InterPro" id="IPR018957">
    <property type="entry name" value="Znf_C3HC4_RING-type"/>
</dbReference>
<dbReference type="InterPro" id="IPR045103">
    <property type="entry name" value="RNF5/RNF185-like"/>
</dbReference>
<organism evidence="13 14">
    <name type="scientific">Paramuricea clavata</name>
    <name type="common">Red gorgonian</name>
    <name type="synonym">Violescent sea-whip</name>
    <dbReference type="NCBI Taxonomy" id="317549"/>
    <lineage>
        <taxon>Eukaryota</taxon>
        <taxon>Metazoa</taxon>
        <taxon>Cnidaria</taxon>
        <taxon>Anthozoa</taxon>
        <taxon>Octocorallia</taxon>
        <taxon>Malacalcyonacea</taxon>
        <taxon>Plexauridae</taxon>
        <taxon>Paramuricea</taxon>
    </lineage>
</organism>
<evidence type="ECO:0000256" key="6">
    <source>
        <dbReference type="ARBA" id="ARBA00022723"/>
    </source>
</evidence>
<evidence type="ECO:0000256" key="5">
    <source>
        <dbReference type="ARBA" id="ARBA00022679"/>
    </source>
</evidence>
<evidence type="ECO:0000256" key="9">
    <source>
        <dbReference type="ARBA" id="ARBA00022833"/>
    </source>
</evidence>
<dbReference type="UniPathway" id="UPA00143"/>
<evidence type="ECO:0000256" key="12">
    <source>
        <dbReference type="SAM" id="Phobius"/>
    </source>
</evidence>
<evidence type="ECO:0000256" key="7">
    <source>
        <dbReference type="ARBA" id="ARBA00022771"/>
    </source>
</evidence>
<keyword evidence="8" id="KW-0833">Ubl conjugation pathway</keyword>
<evidence type="ECO:0000313" key="14">
    <source>
        <dbReference type="Proteomes" id="UP001152795"/>
    </source>
</evidence>
<dbReference type="PROSITE" id="PS50089">
    <property type="entry name" value="ZF_RING_2"/>
    <property type="match status" value="1"/>
</dbReference>
<evidence type="ECO:0000256" key="3">
    <source>
        <dbReference type="ARBA" id="ARBA00004906"/>
    </source>
</evidence>
<dbReference type="PROSITE" id="PS00518">
    <property type="entry name" value="ZF_RING_1"/>
    <property type="match status" value="1"/>
</dbReference>
<dbReference type="InterPro" id="IPR013083">
    <property type="entry name" value="Znf_RING/FYVE/PHD"/>
</dbReference>
<feature type="transmembrane region" description="Helical" evidence="12">
    <location>
        <begin position="168"/>
        <end position="186"/>
    </location>
</feature>
<dbReference type="SMART" id="SM00184">
    <property type="entry name" value="RING"/>
    <property type="match status" value="1"/>
</dbReference>
<keyword evidence="13" id="KW-0436">Ligase</keyword>
<comment type="subcellular location">
    <subcellularLocation>
        <location evidence="2">Endomembrane system</location>
    </subcellularLocation>
</comment>
<feature type="region of interest" description="Disordered" evidence="11">
    <location>
        <begin position="89"/>
        <end position="121"/>
    </location>
</feature>
<protein>
    <recommendedName>
        <fullName evidence="4">RING-type E3 ubiquitin transferase</fullName>
        <ecNumber evidence="4">2.3.2.27</ecNumber>
    </recommendedName>
</protein>
<dbReference type="Pfam" id="PF00097">
    <property type="entry name" value="zf-C3HC4"/>
    <property type="match status" value="1"/>
</dbReference>
<name>A0A7D9HQY1_PARCT</name>
<dbReference type="GO" id="GO:0061630">
    <property type="term" value="F:ubiquitin protein ligase activity"/>
    <property type="evidence" value="ECO:0007669"/>
    <property type="project" value="UniProtKB-EC"/>
</dbReference>
<keyword evidence="6" id="KW-0479">Metal-binding</keyword>
<evidence type="ECO:0000313" key="13">
    <source>
        <dbReference type="EMBL" id="CAB3988620.1"/>
    </source>
</evidence>
<dbReference type="EC" id="2.3.2.27" evidence="4"/>
<comment type="pathway">
    <text evidence="3">Protein modification; protein ubiquitination.</text>
</comment>
<dbReference type="GO" id="GO:0008270">
    <property type="term" value="F:zinc ion binding"/>
    <property type="evidence" value="ECO:0007669"/>
    <property type="project" value="UniProtKB-KW"/>
</dbReference>
<keyword evidence="12" id="KW-1133">Transmembrane helix</keyword>
<keyword evidence="10 12" id="KW-0472">Membrane</keyword>
<dbReference type="SUPFAM" id="SSF57850">
    <property type="entry name" value="RING/U-box"/>
    <property type="match status" value="1"/>
</dbReference>
<gene>
    <name evidence="13" type="ORF">PACLA_8A062656</name>
</gene>
<evidence type="ECO:0000256" key="11">
    <source>
        <dbReference type="SAM" id="MobiDB-lite"/>
    </source>
</evidence>
<dbReference type="GO" id="GO:0016874">
    <property type="term" value="F:ligase activity"/>
    <property type="evidence" value="ECO:0007669"/>
    <property type="project" value="UniProtKB-KW"/>
</dbReference>
<proteinExistence type="predicted"/>
<dbReference type="Proteomes" id="UP001152795">
    <property type="component" value="Unassembled WGS sequence"/>
</dbReference>
<dbReference type="GO" id="GO:0016567">
    <property type="term" value="P:protein ubiquitination"/>
    <property type="evidence" value="ECO:0007669"/>
    <property type="project" value="UniProtKB-UniPathway"/>
</dbReference>